<dbReference type="PROSITE" id="PS00123">
    <property type="entry name" value="ALKALINE_PHOSPHATASE"/>
    <property type="match status" value="1"/>
</dbReference>
<evidence type="ECO:0000256" key="2">
    <source>
        <dbReference type="ARBA" id="ARBA00001947"/>
    </source>
</evidence>
<dbReference type="RefSeq" id="WP_311593625.1">
    <property type="nucleotide sequence ID" value="NZ_JAVRHV010000004.1"/>
</dbReference>
<dbReference type="Pfam" id="PF00245">
    <property type="entry name" value="Alk_phosphatase"/>
    <property type="match status" value="1"/>
</dbReference>
<reference evidence="10 11" key="1">
    <citation type="submission" date="2023-09" db="EMBL/GenBank/DDBJ databases">
        <authorList>
            <person name="Rey-Velasco X."/>
        </authorList>
    </citation>
    <scope>NUCLEOTIDE SEQUENCE [LARGE SCALE GENOMIC DNA]</scope>
    <source>
        <strain evidence="10 11">P050</strain>
    </source>
</reference>
<dbReference type="CDD" id="cd16012">
    <property type="entry name" value="ALP"/>
    <property type="match status" value="1"/>
</dbReference>
<dbReference type="SMART" id="SM00098">
    <property type="entry name" value="alkPPc"/>
    <property type="match status" value="1"/>
</dbReference>
<evidence type="ECO:0000256" key="4">
    <source>
        <dbReference type="ARBA" id="ARBA00022553"/>
    </source>
</evidence>
<dbReference type="PANTHER" id="PTHR11596:SF5">
    <property type="entry name" value="ALKALINE PHOSPHATASE"/>
    <property type="match status" value="1"/>
</dbReference>
<evidence type="ECO:0000313" key="11">
    <source>
        <dbReference type="Proteomes" id="UP001252186"/>
    </source>
</evidence>
<comment type="cofactor">
    <cofactor evidence="1">
        <name>Mg(2+)</name>
        <dbReference type="ChEBI" id="CHEBI:18420"/>
    </cofactor>
</comment>
<keyword evidence="4" id="KW-0597">Phosphoprotein</keyword>
<dbReference type="PROSITE" id="PS51257">
    <property type="entry name" value="PROKAR_LIPOPROTEIN"/>
    <property type="match status" value="1"/>
</dbReference>
<keyword evidence="6" id="KW-0378">Hydrolase</keyword>
<evidence type="ECO:0000256" key="5">
    <source>
        <dbReference type="ARBA" id="ARBA00022723"/>
    </source>
</evidence>
<keyword evidence="8" id="KW-0460">Magnesium</keyword>
<comment type="cofactor">
    <cofactor evidence="2">
        <name>Zn(2+)</name>
        <dbReference type="ChEBI" id="CHEBI:29105"/>
    </cofactor>
</comment>
<dbReference type="Proteomes" id="UP001252186">
    <property type="component" value="Unassembled WGS sequence"/>
</dbReference>
<keyword evidence="7" id="KW-0862">Zinc</keyword>
<evidence type="ECO:0000256" key="3">
    <source>
        <dbReference type="ARBA" id="ARBA00005984"/>
    </source>
</evidence>
<dbReference type="InterPro" id="IPR017850">
    <property type="entry name" value="Alkaline_phosphatase_core_sf"/>
</dbReference>
<name>A0ABU2Y5S6_9FLAO</name>
<dbReference type="EMBL" id="JAVRHV010000004">
    <property type="protein sequence ID" value="MDT0553563.1"/>
    <property type="molecule type" value="Genomic_DNA"/>
</dbReference>
<evidence type="ECO:0000256" key="8">
    <source>
        <dbReference type="ARBA" id="ARBA00022842"/>
    </source>
</evidence>
<sequence>MNLKKYVIALLALTLAGCNVEDKGKEVKNKTPKNVILLISDGTGLSQISSAFFFKDTEPNYKRFEHIGLINTSSSRQDVTDSAAGATAFASGVKTYNGAIGVADDTTTVKNIVEIVSKKNINTGLIATSSITHATPASFFAHVEERGMAEAIAEQMAASGVDYFAGGGLKYFNKRKDNRNLLEELKQQDFTVDTISLKDFSAIKNNKKVGYLLADKAMLKIQDGRGDFLSDATNQAIQFLSQDNSNFFMMSEGSQIDWGGHDNDAPYLISELIDFDNTIGKVLDFAEKDGNTLVVVTSDHETGGFTLRSSQKEGDNGKMHSDYTKVGTSFSTGGHSATLIPVFAYGPGSEEFIGVYENNDIFHKILKVTGW</sequence>
<accession>A0ABU2Y5S6</accession>
<gene>
    <name evidence="10" type="ORF">RM519_09935</name>
</gene>
<dbReference type="PANTHER" id="PTHR11596">
    <property type="entry name" value="ALKALINE PHOSPHATASE"/>
    <property type="match status" value="1"/>
</dbReference>
<dbReference type="SUPFAM" id="SSF53649">
    <property type="entry name" value="Alkaline phosphatase-like"/>
    <property type="match status" value="1"/>
</dbReference>
<dbReference type="Gene3D" id="3.40.720.10">
    <property type="entry name" value="Alkaline Phosphatase, subunit A"/>
    <property type="match status" value="1"/>
</dbReference>
<protein>
    <submittedName>
        <fullName evidence="10">Alkaline phosphatase</fullName>
    </submittedName>
</protein>
<comment type="similarity">
    <text evidence="3 9">Belongs to the alkaline phosphatase family.</text>
</comment>
<keyword evidence="11" id="KW-1185">Reference proteome</keyword>
<evidence type="ECO:0000256" key="7">
    <source>
        <dbReference type="ARBA" id="ARBA00022833"/>
    </source>
</evidence>
<keyword evidence="5" id="KW-0479">Metal-binding</keyword>
<evidence type="ECO:0000256" key="9">
    <source>
        <dbReference type="RuleBase" id="RU003946"/>
    </source>
</evidence>
<comment type="caution">
    <text evidence="10">The sequence shown here is derived from an EMBL/GenBank/DDBJ whole genome shotgun (WGS) entry which is preliminary data.</text>
</comment>
<evidence type="ECO:0000256" key="1">
    <source>
        <dbReference type="ARBA" id="ARBA00001946"/>
    </source>
</evidence>
<dbReference type="InterPro" id="IPR001952">
    <property type="entry name" value="Alkaline_phosphatase"/>
</dbReference>
<evidence type="ECO:0000313" key="10">
    <source>
        <dbReference type="EMBL" id="MDT0553563.1"/>
    </source>
</evidence>
<evidence type="ECO:0000256" key="6">
    <source>
        <dbReference type="ARBA" id="ARBA00022801"/>
    </source>
</evidence>
<dbReference type="InterPro" id="IPR018299">
    <property type="entry name" value="Alkaline_phosphatase_AS"/>
</dbReference>
<dbReference type="PRINTS" id="PR00113">
    <property type="entry name" value="ALKPHPHTASE"/>
</dbReference>
<organism evidence="10 11">
    <name type="scientific">Urechidicola vernalis</name>
    <dbReference type="NCBI Taxonomy" id="3075600"/>
    <lineage>
        <taxon>Bacteria</taxon>
        <taxon>Pseudomonadati</taxon>
        <taxon>Bacteroidota</taxon>
        <taxon>Flavobacteriia</taxon>
        <taxon>Flavobacteriales</taxon>
        <taxon>Flavobacteriaceae</taxon>
        <taxon>Urechidicola</taxon>
    </lineage>
</organism>
<proteinExistence type="inferred from homology"/>